<organism evidence="6 7">
    <name type="scientific">Leptolyngbya foveolarum</name>
    <dbReference type="NCBI Taxonomy" id="47253"/>
    <lineage>
        <taxon>Bacteria</taxon>
        <taxon>Bacillati</taxon>
        <taxon>Cyanobacteriota</taxon>
        <taxon>Cyanophyceae</taxon>
        <taxon>Leptolyngbyales</taxon>
        <taxon>Leptolyngbyaceae</taxon>
        <taxon>Leptolyngbya group</taxon>
        <taxon>Leptolyngbya</taxon>
    </lineage>
</organism>
<dbReference type="InterPro" id="IPR004839">
    <property type="entry name" value="Aminotransferase_I/II_large"/>
</dbReference>
<dbReference type="PANTHER" id="PTHR42832">
    <property type="entry name" value="AMINO ACID AMINOTRANSFERASE"/>
    <property type="match status" value="1"/>
</dbReference>
<dbReference type="InterPro" id="IPR015421">
    <property type="entry name" value="PyrdxlP-dep_Trfase_major"/>
</dbReference>
<dbReference type="Gene3D" id="3.40.640.10">
    <property type="entry name" value="Type I PLP-dependent aspartate aminotransferase-like (Major domain)"/>
    <property type="match status" value="1"/>
</dbReference>
<evidence type="ECO:0000259" key="5">
    <source>
        <dbReference type="Pfam" id="PF00155"/>
    </source>
</evidence>
<dbReference type="GO" id="GO:0008483">
    <property type="term" value="F:transaminase activity"/>
    <property type="evidence" value="ECO:0007669"/>
    <property type="project" value="UniProtKB-KW"/>
</dbReference>
<dbReference type="Pfam" id="PF00155">
    <property type="entry name" value="Aminotran_1_2"/>
    <property type="match status" value="1"/>
</dbReference>
<reference evidence="7" key="1">
    <citation type="submission" date="2018-04" db="EMBL/GenBank/DDBJ databases">
        <authorList>
            <person name="Cornet L."/>
        </authorList>
    </citation>
    <scope>NUCLEOTIDE SEQUENCE [LARGE SCALE GENOMIC DNA]</scope>
</reference>
<comment type="cofactor">
    <cofactor evidence="1 4">
        <name>pyridoxal 5'-phosphate</name>
        <dbReference type="ChEBI" id="CHEBI:597326"/>
    </cofactor>
</comment>
<comment type="caution">
    <text evidence="6">The sequence shown here is derived from an EMBL/GenBank/DDBJ whole genome shotgun (WGS) entry which is preliminary data.</text>
</comment>
<evidence type="ECO:0000313" key="7">
    <source>
        <dbReference type="Proteomes" id="UP000249354"/>
    </source>
</evidence>
<reference evidence="6 7" key="2">
    <citation type="submission" date="2018-06" db="EMBL/GenBank/DDBJ databases">
        <title>Metagenomic assembly of (sub)arctic Cyanobacteria and their associated microbiome from non-axenic cultures.</title>
        <authorList>
            <person name="Baurain D."/>
        </authorList>
    </citation>
    <scope>NUCLEOTIDE SEQUENCE [LARGE SCALE GENOMIC DNA]</scope>
    <source>
        <strain evidence="6">ULC129bin1</strain>
    </source>
</reference>
<dbReference type="EMBL" id="QBMC01000001">
    <property type="protein sequence ID" value="PZO23514.1"/>
    <property type="molecule type" value="Genomic_DNA"/>
</dbReference>
<dbReference type="PANTHER" id="PTHR42832:SF2">
    <property type="entry name" value="ASPARTATE TRANSAMINASE"/>
    <property type="match status" value="1"/>
</dbReference>
<evidence type="ECO:0000256" key="1">
    <source>
        <dbReference type="ARBA" id="ARBA00001933"/>
    </source>
</evidence>
<protein>
    <recommendedName>
        <fullName evidence="4">Aminotransferase</fullName>
        <ecNumber evidence="4">2.6.1.-</ecNumber>
    </recommendedName>
</protein>
<dbReference type="CDD" id="cd00609">
    <property type="entry name" value="AAT_like"/>
    <property type="match status" value="1"/>
</dbReference>
<name>A0A2W4UTL8_9CYAN</name>
<dbReference type="Proteomes" id="UP000249354">
    <property type="component" value="Unassembled WGS sequence"/>
</dbReference>
<dbReference type="Gene3D" id="3.90.1150.10">
    <property type="entry name" value="Aspartate Aminotransferase, domain 1"/>
    <property type="match status" value="1"/>
</dbReference>
<feature type="domain" description="Aminotransferase class I/classII large" evidence="5">
    <location>
        <begin position="32"/>
        <end position="387"/>
    </location>
</feature>
<comment type="similarity">
    <text evidence="4">Belongs to the class-I pyridoxal-phosphate-dependent aminotransferase family.</text>
</comment>
<dbReference type="AlphaFoldDB" id="A0A2W4UTL8"/>
<dbReference type="InterPro" id="IPR050881">
    <property type="entry name" value="LL-DAP_aminotransferase"/>
</dbReference>
<keyword evidence="2 4" id="KW-0032">Aminotransferase</keyword>
<dbReference type="InterPro" id="IPR015424">
    <property type="entry name" value="PyrdxlP-dep_Trfase"/>
</dbReference>
<dbReference type="EC" id="2.6.1.-" evidence="4"/>
<dbReference type="InterPro" id="IPR004838">
    <property type="entry name" value="NHTrfase_class1_PyrdxlP-BS"/>
</dbReference>
<keyword evidence="3 4" id="KW-0808">Transferase</keyword>
<evidence type="ECO:0000313" key="6">
    <source>
        <dbReference type="EMBL" id="PZO23514.1"/>
    </source>
</evidence>
<dbReference type="InterPro" id="IPR015422">
    <property type="entry name" value="PyrdxlP-dep_Trfase_small"/>
</dbReference>
<evidence type="ECO:0000256" key="3">
    <source>
        <dbReference type="ARBA" id="ARBA00022679"/>
    </source>
</evidence>
<dbReference type="PROSITE" id="PS00105">
    <property type="entry name" value="AA_TRANSFER_CLASS_1"/>
    <property type="match status" value="1"/>
</dbReference>
<proteinExistence type="inferred from homology"/>
<evidence type="ECO:0000256" key="2">
    <source>
        <dbReference type="ARBA" id="ARBA00022576"/>
    </source>
</evidence>
<gene>
    <name evidence="6" type="ORF">DCF25_00365</name>
</gene>
<sequence length="395" mass="42650">MQIADRLAPLQTNVFADMDRAKAQAIANGKPLIDFSLGSSDLPTPPHVLEAIAKALNDPETHGYALFNSTKDFRIAAAQWYERKFGIAVDPETEVMPLIGSQEGTAHLPLAIMNPGDVALLLDPGYPSHVGGVYLAGGEIYPMPIVAEHDFLPVLSDIPSAVVEKATMMVLSYPHNPTTAIAPLTFFKEAVAFCQQHNIVLVHDFPYADLYFETDPVPSIIQADPEKSVSIEFFSLSKSYNMGGFRVAYAIGNAQLIQGLRQVKATVDFNQYRGILRGAIAALNGPQDCVSDMVNTFASRRNAAVSALQSIGWPVAAPLSTMYIWAKLPVDLPHGWATNSIEFCQELVAATGVALSPGRGFGPSGEGYVRFALVQPPAMIEAAIETIGRFVYKKA</sequence>
<evidence type="ECO:0000256" key="4">
    <source>
        <dbReference type="RuleBase" id="RU000481"/>
    </source>
</evidence>
<dbReference type="GO" id="GO:0030170">
    <property type="term" value="F:pyridoxal phosphate binding"/>
    <property type="evidence" value="ECO:0007669"/>
    <property type="project" value="InterPro"/>
</dbReference>
<dbReference type="NCBIfam" id="NF005613">
    <property type="entry name" value="PRK07366.1"/>
    <property type="match status" value="1"/>
</dbReference>
<dbReference type="SUPFAM" id="SSF53383">
    <property type="entry name" value="PLP-dependent transferases"/>
    <property type="match status" value="1"/>
</dbReference>
<accession>A0A2W4UTL8</accession>